<comment type="function">
    <text evidence="8">Non-catalytic component of the proteasome, a multicatalytic proteinase complex which is characterized by its ability to cleave peptides with Arg, Phe, Tyr, Leu, and Glu adjacent to the leaving group at neutral or slightly basic pH. The proteasome has an ATP-dependent proteolytic activity.</text>
</comment>
<evidence type="ECO:0000313" key="11">
    <source>
        <dbReference type="EnsemblMetazoa" id="XP_022643569"/>
    </source>
</evidence>
<accession>A0A7M7M2Y8</accession>
<comment type="similarity">
    <text evidence="10">Belongs to the peptidase T1B family.</text>
</comment>
<dbReference type="InterPro" id="IPR023333">
    <property type="entry name" value="Proteasome_suB-type"/>
</dbReference>
<dbReference type="GO" id="GO:0005634">
    <property type="term" value="C:nucleus"/>
    <property type="evidence" value="ECO:0007669"/>
    <property type="project" value="UniProtKB-SubCell"/>
</dbReference>
<dbReference type="KEGG" id="vde:111242900"/>
<dbReference type="InterPro" id="IPR029055">
    <property type="entry name" value="Ntn_hydrolases_N"/>
</dbReference>
<evidence type="ECO:0000256" key="8">
    <source>
        <dbReference type="ARBA" id="ARBA00024953"/>
    </source>
</evidence>
<name>A0A7M7M2Y8_VARDE</name>
<dbReference type="EnsemblMetazoa" id="XM_022787834">
    <property type="protein sequence ID" value="XP_022643569"/>
    <property type="gene ID" value="LOC111242900"/>
</dbReference>
<dbReference type="InParanoid" id="A0A7M7M2Y8"/>
<dbReference type="PROSITE" id="PS00854">
    <property type="entry name" value="PROTEASOME_BETA_1"/>
    <property type="match status" value="1"/>
</dbReference>
<dbReference type="GO" id="GO:0051603">
    <property type="term" value="P:proteolysis involved in protein catabolic process"/>
    <property type="evidence" value="ECO:0007669"/>
    <property type="project" value="InterPro"/>
</dbReference>
<evidence type="ECO:0000256" key="4">
    <source>
        <dbReference type="ARBA" id="ARBA00022698"/>
    </source>
</evidence>
<dbReference type="PROSITE" id="PS51476">
    <property type="entry name" value="PROTEASOME_BETA_2"/>
    <property type="match status" value="1"/>
</dbReference>
<dbReference type="Gene3D" id="3.60.20.10">
    <property type="entry name" value="Glutamine Phosphoribosylpyrophosphate, subunit 1, domain 1"/>
    <property type="match status" value="1"/>
</dbReference>
<dbReference type="FunCoup" id="A0A7M7M2Y8">
    <property type="interactions" value="1533"/>
</dbReference>
<dbReference type="CDD" id="cd03763">
    <property type="entry name" value="proteasome_beta_type_7"/>
    <property type="match status" value="1"/>
</dbReference>
<dbReference type="OrthoDB" id="429533at2759"/>
<keyword evidence="6 10" id="KW-0647">Proteasome</keyword>
<keyword evidence="2 10" id="KW-0963">Cytoplasm</keyword>
<dbReference type="SUPFAM" id="SSF56235">
    <property type="entry name" value="N-terminal nucleophile aminohydrolases (Ntn hydrolases)"/>
    <property type="match status" value="1"/>
</dbReference>
<evidence type="ECO:0000256" key="9">
    <source>
        <dbReference type="ARBA" id="ARBA00026071"/>
    </source>
</evidence>
<comment type="function">
    <text evidence="10">Component of the proteasome, a multicatalytic proteinase complex which is characterized by its ability to cleave peptides with Arg, Phe, Tyr, Leu, and Glu adjacent to the leaving group at neutral or slightly basic pH. The proteasome has an ATP-dependent proteolytic activity.</text>
</comment>
<keyword evidence="12" id="KW-1185">Reference proteome</keyword>
<evidence type="ECO:0000256" key="2">
    <source>
        <dbReference type="ARBA" id="ARBA00022490"/>
    </source>
</evidence>
<reference evidence="11" key="1">
    <citation type="submission" date="2021-01" db="UniProtKB">
        <authorList>
            <consortium name="EnsemblMetazoa"/>
        </authorList>
    </citation>
    <scope>IDENTIFICATION</scope>
</reference>
<dbReference type="GeneID" id="111242900"/>
<evidence type="ECO:0000256" key="1">
    <source>
        <dbReference type="ARBA" id="ARBA00001198"/>
    </source>
</evidence>
<evidence type="ECO:0000256" key="6">
    <source>
        <dbReference type="ARBA" id="ARBA00022942"/>
    </source>
</evidence>
<comment type="subunit">
    <text evidence="10">Component of the proteasome complex.</text>
</comment>
<organism evidence="11 12">
    <name type="scientific">Varroa destructor</name>
    <name type="common">Honeybee mite</name>
    <dbReference type="NCBI Taxonomy" id="109461"/>
    <lineage>
        <taxon>Eukaryota</taxon>
        <taxon>Metazoa</taxon>
        <taxon>Ecdysozoa</taxon>
        <taxon>Arthropoda</taxon>
        <taxon>Chelicerata</taxon>
        <taxon>Arachnida</taxon>
        <taxon>Acari</taxon>
        <taxon>Parasitiformes</taxon>
        <taxon>Mesostigmata</taxon>
        <taxon>Gamasina</taxon>
        <taxon>Dermanyssoidea</taxon>
        <taxon>Varroidae</taxon>
        <taxon>Varroa</taxon>
    </lineage>
</organism>
<dbReference type="GO" id="GO:0004298">
    <property type="term" value="F:threonine-type endopeptidase activity"/>
    <property type="evidence" value="ECO:0007669"/>
    <property type="project" value="UniProtKB-KW"/>
</dbReference>
<comment type="subunit">
    <text evidence="9">The 26S proteasome consists of a 20S proteasome core and two 19S regulatory subunits. The 20S proteasome core is composed of 28 subunits that are arranged in four stacked rings, resulting in a barrel-shaped structure. The two end rings are each formed by seven alpha subunits, and the two central rings are each formed by seven beta subunits. The catalytic chamber with the active sites is on the inside of the barrel.</text>
</comment>
<dbReference type="RefSeq" id="XP_022643569.1">
    <property type="nucleotide sequence ID" value="XM_022787834.1"/>
</dbReference>
<evidence type="ECO:0000313" key="12">
    <source>
        <dbReference type="Proteomes" id="UP000594260"/>
    </source>
</evidence>
<dbReference type="AlphaFoldDB" id="A0A7M7M2Y8"/>
<dbReference type="PANTHER" id="PTHR32194">
    <property type="entry name" value="METALLOPROTEASE TLDD"/>
    <property type="match status" value="1"/>
</dbReference>
<evidence type="ECO:0000256" key="7">
    <source>
        <dbReference type="ARBA" id="ARBA00023242"/>
    </source>
</evidence>
<evidence type="ECO:0000256" key="3">
    <source>
        <dbReference type="ARBA" id="ARBA00022670"/>
    </source>
</evidence>
<evidence type="ECO:0000256" key="10">
    <source>
        <dbReference type="RuleBase" id="RU004203"/>
    </source>
</evidence>
<dbReference type="Pfam" id="PF00227">
    <property type="entry name" value="Proteasome"/>
    <property type="match status" value="1"/>
</dbReference>
<sequence length="276" mass="29704">MASVLAPELPPRGFSFENCKRNEFLAAKGTSIPKAMKTGTTIVGVVYKDGVILGSDTRATSGNIVATKNCKKLHYMHKKIYCAGAGTAADCSMVNKMISSQLALHALNTGREPRVCTLVRILKQYLFRYQGHVGCALIIGGVDSTGPHLHSISPHGFTMELPYLTMGSGCLNAITVLELGWQPDMELEAAKKLCRDALASGIMNDLASGSNADLVVITQAGAQILRPYEVIQEKGEHAGIYSYAKGTTRVIETKVIPFDIESNVVRTTSEAEPMDI</sequence>
<dbReference type="Proteomes" id="UP000594260">
    <property type="component" value="Unplaced"/>
</dbReference>
<dbReference type="InterPro" id="IPR016050">
    <property type="entry name" value="Proteasome_bsu_CS"/>
</dbReference>
<keyword evidence="3" id="KW-0645">Protease</keyword>
<comment type="catalytic activity">
    <reaction evidence="1">
        <text>Cleavage of peptide bonds with very broad specificity.</text>
        <dbReference type="EC" id="3.4.25.1"/>
    </reaction>
</comment>
<protein>
    <recommendedName>
        <fullName evidence="10">Proteasome subunit beta</fullName>
    </recommendedName>
</protein>
<keyword evidence="5" id="KW-0378">Hydrolase</keyword>
<evidence type="ECO:0000256" key="5">
    <source>
        <dbReference type="ARBA" id="ARBA00022801"/>
    </source>
</evidence>
<dbReference type="OMA" id="KQHLFRH"/>
<dbReference type="InterPro" id="IPR001353">
    <property type="entry name" value="Proteasome_sua/b"/>
</dbReference>
<proteinExistence type="inferred from homology"/>
<comment type="subcellular location">
    <subcellularLocation>
        <location evidence="10">Cytoplasm</location>
    </subcellularLocation>
    <subcellularLocation>
        <location evidence="10">Nucleus</location>
    </subcellularLocation>
</comment>
<keyword evidence="4" id="KW-0888">Threonine protease</keyword>
<dbReference type="PANTHER" id="PTHR32194:SF4">
    <property type="entry name" value="PROTEASOME SUBUNIT BETA TYPE-7"/>
    <property type="match status" value="1"/>
</dbReference>
<keyword evidence="7 10" id="KW-0539">Nucleus</keyword>
<dbReference type="GO" id="GO:0005737">
    <property type="term" value="C:cytoplasm"/>
    <property type="evidence" value="ECO:0007669"/>
    <property type="project" value="UniProtKB-SubCell"/>
</dbReference>
<dbReference type="GO" id="GO:0005839">
    <property type="term" value="C:proteasome core complex"/>
    <property type="evidence" value="ECO:0007669"/>
    <property type="project" value="InterPro"/>
</dbReference>